<organism evidence="2 3">
    <name type="scientific">Stephanodiscus triporus</name>
    <dbReference type="NCBI Taxonomy" id="2934178"/>
    <lineage>
        <taxon>Eukaryota</taxon>
        <taxon>Sar</taxon>
        <taxon>Stramenopiles</taxon>
        <taxon>Ochrophyta</taxon>
        <taxon>Bacillariophyta</taxon>
        <taxon>Coscinodiscophyceae</taxon>
        <taxon>Thalassiosirophycidae</taxon>
        <taxon>Stephanodiscales</taxon>
        <taxon>Stephanodiscaceae</taxon>
        <taxon>Stephanodiscus</taxon>
    </lineage>
</organism>
<sequence length="391" mass="41390">MMTPGTSSSPPTAETPLISPEEAREADGRTTTMESTPFKNEDHDDACPSSSNNNNNNEHELRFYDPAAILDVSRELAFGYLILLTGGAVDYVGPVVVAEGDPSSSTTTTTAAARRESQSPRPSSSSTDRDASLSSSSSSATTFEEESSSLAYAAIVDGNVLHACFGLKAVSSSAAANGRSSIPTIGGGGENGRRSSRSVFFCCFPSSSGAMDALHLALPRLSRNNARMQNLVDVLREVRDLDHEEASRGSVAAAYATAGATMDATTTAKQQAPLYVRVVRAYVTCFAAVVRYHDAREIINKNDDDDDDAVDRRGKAGRPRGGIVVRCSGVLAKCFGKTKTNPKHDTLRKDALGEIAIGFRGLREDIWQGLENMATESAITTGLSSVEGSTT</sequence>
<keyword evidence="3" id="KW-1185">Reference proteome</keyword>
<proteinExistence type="predicted"/>
<evidence type="ECO:0000256" key="1">
    <source>
        <dbReference type="SAM" id="MobiDB-lite"/>
    </source>
</evidence>
<gene>
    <name evidence="2" type="ORF">ACHAW5_009060</name>
</gene>
<feature type="compositionally biased region" description="Polar residues" evidence="1">
    <location>
        <begin position="1"/>
        <end position="12"/>
    </location>
</feature>
<evidence type="ECO:0000313" key="3">
    <source>
        <dbReference type="Proteomes" id="UP001530315"/>
    </source>
</evidence>
<feature type="region of interest" description="Disordered" evidence="1">
    <location>
        <begin position="99"/>
        <end position="140"/>
    </location>
</feature>
<reference evidence="2 3" key="1">
    <citation type="submission" date="2024-10" db="EMBL/GenBank/DDBJ databases">
        <title>Updated reference genomes for cyclostephanoid diatoms.</title>
        <authorList>
            <person name="Roberts W.R."/>
            <person name="Alverson A.J."/>
        </authorList>
    </citation>
    <scope>NUCLEOTIDE SEQUENCE [LARGE SCALE GENOMIC DNA]</scope>
    <source>
        <strain evidence="2 3">AJA276-08</strain>
    </source>
</reference>
<feature type="compositionally biased region" description="Low complexity" evidence="1">
    <location>
        <begin position="103"/>
        <end position="112"/>
    </location>
</feature>
<dbReference type="Proteomes" id="UP001530315">
    <property type="component" value="Unassembled WGS sequence"/>
</dbReference>
<feature type="compositionally biased region" description="Polar residues" evidence="1">
    <location>
        <begin position="29"/>
        <end position="38"/>
    </location>
</feature>
<name>A0ABD3PAJ6_9STRA</name>
<protein>
    <submittedName>
        <fullName evidence="2">Uncharacterized protein</fullName>
    </submittedName>
</protein>
<accession>A0ABD3PAJ6</accession>
<dbReference type="EMBL" id="JALLAZ020000914">
    <property type="protein sequence ID" value="KAL3784841.1"/>
    <property type="molecule type" value="Genomic_DNA"/>
</dbReference>
<feature type="region of interest" description="Disordered" evidence="1">
    <location>
        <begin position="1"/>
        <end position="58"/>
    </location>
</feature>
<dbReference type="AlphaFoldDB" id="A0ABD3PAJ6"/>
<feature type="compositionally biased region" description="Low complexity" evidence="1">
    <location>
        <begin position="119"/>
        <end position="140"/>
    </location>
</feature>
<comment type="caution">
    <text evidence="2">The sequence shown here is derived from an EMBL/GenBank/DDBJ whole genome shotgun (WGS) entry which is preliminary data.</text>
</comment>
<evidence type="ECO:0000313" key="2">
    <source>
        <dbReference type="EMBL" id="KAL3784841.1"/>
    </source>
</evidence>